<name>A0A8S1H613_9PELO</name>
<dbReference type="AlphaFoldDB" id="A0A8S1H613"/>
<evidence type="ECO:0000313" key="2">
    <source>
        <dbReference type="Proteomes" id="UP000835052"/>
    </source>
</evidence>
<dbReference type="OrthoDB" id="5852472at2759"/>
<reference evidence="1" key="1">
    <citation type="submission" date="2020-10" db="EMBL/GenBank/DDBJ databases">
        <authorList>
            <person name="Kikuchi T."/>
        </authorList>
    </citation>
    <scope>NUCLEOTIDE SEQUENCE</scope>
    <source>
        <strain evidence="1">NKZ352</strain>
    </source>
</reference>
<dbReference type="InterPro" id="IPR037746">
    <property type="entry name" value="Dok-7"/>
</dbReference>
<keyword evidence="2" id="KW-1185">Reference proteome</keyword>
<sequence>MKERVELNDNGLSIESSCHVFYRIRWQKRYIVCRKQKDLGNPLFIIYKSRADPKFLFEKNKFNTLALVTKEHIIDIAFETAENLVQWETWFKTICGQCATNYMVLLKFPRQEGCLHMLGREVRCLLHLQDSRLALVYGLPQKILLYGDVGAIIVKINMENHTVTVRSHAAPDEEFVLSCATIDLFNVMLEKAKQERWDLHQYLCNQTEGTWISNTPMNVKKNDSLSRLSDSQSNFSNFGTPQATTLYMDNVSSR</sequence>
<evidence type="ECO:0008006" key="3">
    <source>
        <dbReference type="Google" id="ProtNLM"/>
    </source>
</evidence>
<protein>
    <recommendedName>
        <fullName evidence="3">PH domain-containing protein</fullName>
    </recommendedName>
</protein>
<dbReference type="GO" id="GO:0007528">
    <property type="term" value="P:neuromuscular junction development"/>
    <property type="evidence" value="ECO:0007669"/>
    <property type="project" value="TreeGrafter"/>
</dbReference>
<evidence type="ECO:0000313" key="1">
    <source>
        <dbReference type="EMBL" id="CAD6190593.1"/>
    </source>
</evidence>
<dbReference type="GO" id="GO:0019901">
    <property type="term" value="F:protein kinase binding"/>
    <property type="evidence" value="ECO:0007669"/>
    <property type="project" value="InterPro"/>
</dbReference>
<dbReference type="Proteomes" id="UP000835052">
    <property type="component" value="Unassembled WGS sequence"/>
</dbReference>
<dbReference type="InterPro" id="IPR011993">
    <property type="entry name" value="PH-like_dom_sf"/>
</dbReference>
<dbReference type="PANTHER" id="PTHR21636">
    <property type="entry name" value="PROTEIN DOK-7"/>
    <property type="match status" value="1"/>
</dbReference>
<organism evidence="1 2">
    <name type="scientific">Caenorhabditis auriculariae</name>
    <dbReference type="NCBI Taxonomy" id="2777116"/>
    <lineage>
        <taxon>Eukaryota</taxon>
        <taxon>Metazoa</taxon>
        <taxon>Ecdysozoa</taxon>
        <taxon>Nematoda</taxon>
        <taxon>Chromadorea</taxon>
        <taxon>Rhabditida</taxon>
        <taxon>Rhabditina</taxon>
        <taxon>Rhabditomorpha</taxon>
        <taxon>Rhabditoidea</taxon>
        <taxon>Rhabditidae</taxon>
        <taxon>Peloderinae</taxon>
        <taxon>Caenorhabditis</taxon>
    </lineage>
</organism>
<gene>
    <name evidence="1" type="ORF">CAUJ_LOCUS6512</name>
</gene>
<proteinExistence type="predicted"/>
<dbReference type="Gene3D" id="2.30.29.30">
    <property type="entry name" value="Pleckstrin-homology domain (PH domain)/Phosphotyrosine-binding domain (PTB)"/>
    <property type="match status" value="1"/>
</dbReference>
<dbReference type="EMBL" id="CAJGYM010000016">
    <property type="protein sequence ID" value="CAD6190593.1"/>
    <property type="molecule type" value="Genomic_DNA"/>
</dbReference>
<dbReference type="PANTHER" id="PTHR21636:SF2">
    <property type="entry name" value="PROTEIN DOK-7"/>
    <property type="match status" value="1"/>
</dbReference>
<accession>A0A8S1H613</accession>
<comment type="caution">
    <text evidence="1">The sequence shown here is derived from an EMBL/GenBank/DDBJ whole genome shotgun (WGS) entry which is preliminary data.</text>
</comment>